<comment type="caution">
    <text evidence="1">The sequence shown here is derived from an EMBL/GenBank/DDBJ whole genome shotgun (WGS) entry which is preliminary data.</text>
</comment>
<organism evidence="1 2">
    <name type="scientific">Nonomuraea marmarensis</name>
    <dbReference type="NCBI Taxonomy" id="3351344"/>
    <lineage>
        <taxon>Bacteria</taxon>
        <taxon>Bacillati</taxon>
        <taxon>Actinomycetota</taxon>
        <taxon>Actinomycetes</taxon>
        <taxon>Streptosporangiales</taxon>
        <taxon>Streptosporangiaceae</taxon>
        <taxon>Nonomuraea</taxon>
    </lineage>
</organism>
<reference evidence="1 2" key="1">
    <citation type="submission" date="2024-10" db="EMBL/GenBank/DDBJ databases">
        <authorList>
            <person name="Topkara A.R."/>
            <person name="Saygin H."/>
        </authorList>
    </citation>
    <scope>NUCLEOTIDE SEQUENCE [LARGE SCALE GENOMIC DNA]</scope>
    <source>
        <strain evidence="1 2">M3C6</strain>
    </source>
</reference>
<sequence length="109" mass="12396">MTAKKGAQQRTDNLPEVEWARSPGSLFREIGWVGLRQIFSLVDRKHEFGLHIHLVGRDGITLPSEVFGVSCEQPREQAQEKARARAQEVWRAYLLDLATPRGTQERQAS</sequence>
<keyword evidence="2" id="KW-1185">Reference proteome</keyword>
<dbReference type="RefSeq" id="WP_393165526.1">
    <property type="nucleotide sequence ID" value="NZ_JBICRM010000008.1"/>
</dbReference>
<evidence type="ECO:0000313" key="1">
    <source>
        <dbReference type="EMBL" id="MFG1704460.1"/>
    </source>
</evidence>
<dbReference type="EMBL" id="JBICRM010000008">
    <property type="protein sequence ID" value="MFG1704460.1"/>
    <property type="molecule type" value="Genomic_DNA"/>
</dbReference>
<accession>A0ABW7ADS1</accession>
<protein>
    <submittedName>
        <fullName evidence="1">Uncharacterized protein</fullName>
    </submittedName>
</protein>
<dbReference type="Proteomes" id="UP001603978">
    <property type="component" value="Unassembled WGS sequence"/>
</dbReference>
<evidence type="ECO:0000313" key="2">
    <source>
        <dbReference type="Proteomes" id="UP001603978"/>
    </source>
</evidence>
<name>A0ABW7ADS1_9ACTN</name>
<gene>
    <name evidence="1" type="ORF">ACFLIM_14820</name>
</gene>
<proteinExistence type="predicted"/>